<comment type="caution">
    <text evidence="7">The sequence shown here is derived from an EMBL/GenBank/DDBJ whole genome shotgun (WGS) entry which is preliminary data.</text>
</comment>
<dbReference type="InterPro" id="IPR017452">
    <property type="entry name" value="GPCR_Rhodpsn_7TM"/>
</dbReference>
<feature type="domain" description="G-protein coupled receptors family 1 profile" evidence="6">
    <location>
        <begin position="61"/>
        <end position="370"/>
    </location>
</feature>
<reference evidence="7" key="1">
    <citation type="submission" date="2020-09" db="EMBL/GenBank/DDBJ databases">
        <authorList>
            <person name="Kikuchi T."/>
        </authorList>
    </citation>
    <scope>NUCLEOTIDE SEQUENCE</scope>
    <source>
        <strain evidence="7">SH1</strain>
    </source>
</reference>
<sequence length="370" mass="43799">MNRSDITWLGDILFNRSNRSIKYLEDGNIYLLNEFVEWQDIKIRLSNNWSYMVCYATSMVFNFVWFLMSLRKKKHEYYQKVNIILANLAFTNFILSTGFLFYTFLIDIYYDVDSFNTLISINQDSVFYQIWPISKIIIHKEMVESFSSSQSIVMFMLSVDRYCALFPNYCSFVKRMWMFVILALTPYILSMILLDEDLSAYFMNTEQIKILKLVFWLTPTLLALIFTSCSVARLLQDSYSSNPNHNLPCSVSLFLLLIIQIVEKFGHFLNLLHENFRVHIVVGSSHANQVLDRCLSAFYSLSDVLLLYSPLIQAIFFLLSMKLYRKKMMRMGDRLIKCFRCKRKPKLDYNSETMKSIIAEQKRFRQMNKA</sequence>
<evidence type="ECO:0000256" key="1">
    <source>
        <dbReference type="ARBA" id="ARBA00004370"/>
    </source>
</evidence>
<dbReference type="Proteomes" id="UP000614601">
    <property type="component" value="Unassembled WGS sequence"/>
</dbReference>
<dbReference type="GO" id="GO:0016020">
    <property type="term" value="C:membrane"/>
    <property type="evidence" value="ECO:0007669"/>
    <property type="project" value="UniProtKB-SubCell"/>
</dbReference>
<feature type="transmembrane region" description="Helical" evidence="5">
    <location>
        <begin position="214"/>
        <end position="235"/>
    </location>
</feature>
<keyword evidence="4 5" id="KW-0472">Membrane</keyword>
<evidence type="ECO:0000256" key="3">
    <source>
        <dbReference type="ARBA" id="ARBA00022989"/>
    </source>
</evidence>
<dbReference type="EMBL" id="CAJFCW020000006">
    <property type="protein sequence ID" value="CAG9125594.1"/>
    <property type="molecule type" value="Genomic_DNA"/>
</dbReference>
<keyword evidence="3 5" id="KW-1133">Transmembrane helix</keyword>
<dbReference type="Proteomes" id="UP000783686">
    <property type="component" value="Unassembled WGS sequence"/>
</dbReference>
<evidence type="ECO:0000313" key="7">
    <source>
        <dbReference type="EMBL" id="CAD5229041.1"/>
    </source>
</evidence>
<dbReference type="OrthoDB" id="5798401at2759"/>
<accession>A0A811LKM0</accession>
<keyword evidence="2 5" id="KW-0812">Transmembrane</keyword>
<dbReference type="EMBL" id="CAJFDH010000006">
    <property type="protein sequence ID" value="CAD5229041.1"/>
    <property type="molecule type" value="Genomic_DNA"/>
</dbReference>
<evidence type="ECO:0000256" key="2">
    <source>
        <dbReference type="ARBA" id="ARBA00022692"/>
    </source>
</evidence>
<organism evidence="7 8">
    <name type="scientific">Bursaphelenchus okinawaensis</name>
    <dbReference type="NCBI Taxonomy" id="465554"/>
    <lineage>
        <taxon>Eukaryota</taxon>
        <taxon>Metazoa</taxon>
        <taxon>Ecdysozoa</taxon>
        <taxon>Nematoda</taxon>
        <taxon>Chromadorea</taxon>
        <taxon>Rhabditida</taxon>
        <taxon>Tylenchina</taxon>
        <taxon>Tylenchomorpha</taxon>
        <taxon>Aphelenchoidea</taxon>
        <taxon>Aphelenchoididae</taxon>
        <taxon>Bursaphelenchus</taxon>
    </lineage>
</organism>
<feature type="transmembrane region" description="Helical" evidence="5">
    <location>
        <begin position="49"/>
        <end position="70"/>
    </location>
</feature>
<feature type="transmembrane region" description="Helical" evidence="5">
    <location>
        <begin position="305"/>
        <end position="324"/>
    </location>
</feature>
<proteinExistence type="predicted"/>
<protein>
    <recommendedName>
        <fullName evidence="6">G-protein coupled receptors family 1 profile domain-containing protein</fullName>
    </recommendedName>
</protein>
<comment type="subcellular location">
    <subcellularLocation>
        <location evidence="1">Membrane</location>
    </subcellularLocation>
</comment>
<keyword evidence="8" id="KW-1185">Reference proteome</keyword>
<feature type="transmembrane region" description="Helical" evidence="5">
    <location>
        <begin position="176"/>
        <end position="194"/>
    </location>
</feature>
<evidence type="ECO:0000259" key="6">
    <source>
        <dbReference type="PROSITE" id="PS50262"/>
    </source>
</evidence>
<dbReference type="PROSITE" id="PS50262">
    <property type="entry name" value="G_PROTEIN_RECEP_F1_2"/>
    <property type="match status" value="1"/>
</dbReference>
<name>A0A811LKM0_9BILA</name>
<gene>
    <name evidence="7" type="ORF">BOKJ2_LOCUS13100</name>
</gene>
<feature type="transmembrane region" description="Helical" evidence="5">
    <location>
        <begin position="82"/>
        <end position="105"/>
    </location>
</feature>
<evidence type="ECO:0000313" key="8">
    <source>
        <dbReference type="Proteomes" id="UP000614601"/>
    </source>
</evidence>
<evidence type="ECO:0000256" key="4">
    <source>
        <dbReference type="ARBA" id="ARBA00023136"/>
    </source>
</evidence>
<dbReference type="AlphaFoldDB" id="A0A811LKM0"/>
<evidence type="ECO:0000256" key="5">
    <source>
        <dbReference type="SAM" id="Phobius"/>
    </source>
</evidence>